<keyword evidence="1" id="KW-0472">Membrane</keyword>
<evidence type="ECO:0000313" key="2">
    <source>
        <dbReference type="EMBL" id="VAV99327.1"/>
    </source>
</evidence>
<keyword evidence="1" id="KW-1133">Transmembrane helix</keyword>
<proteinExistence type="predicted"/>
<dbReference type="EMBL" id="UOEJ01000112">
    <property type="protein sequence ID" value="VAV99327.1"/>
    <property type="molecule type" value="Genomic_DNA"/>
</dbReference>
<protein>
    <recommendedName>
        <fullName evidence="3">YqaE/Pmp3 family membrane protein</fullName>
    </recommendedName>
</protein>
<dbReference type="AlphaFoldDB" id="A0A3B0S3G8"/>
<feature type="transmembrane region" description="Helical" evidence="1">
    <location>
        <begin position="28"/>
        <end position="56"/>
    </location>
</feature>
<name>A0A3B0S3G8_9ZZZZ</name>
<keyword evidence="1" id="KW-0812">Transmembrane</keyword>
<accession>A0A3B0S3G8</accession>
<gene>
    <name evidence="2" type="ORF">MNBD_ALPHA01-1384</name>
</gene>
<sequence length="78" mass="8614">MIYLLAIIVPPLALLIQGKIFQAIINALFWILGFVFLLFGGFILWAVTVIHAVIVVHGARSDARTQKIVDAINANKEN</sequence>
<evidence type="ECO:0008006" key="3">
    <source>
        <dbReference type="Google" id="ProtNLM"/>
    </source>
</evidence>
<organism evidence="2">
    <name type="scientific">hydrothermal vent metagenome</name>
    <dbReference type="NCBI Taxonomy" id="652676"/>
    <lineage>
        <taxon>unclassified sequences</taxon>
        <taxon>metagenomes</taxon>
        <taxon>ecological metagenomes</taxon>
    </lineage>
</organism>
<reference evidence="2" key="1">
    <citation type="submission" date="2018-06" db="EMBL/GenBank/DDBJ databases">
        <authorList>
            <person name="Zhirakovskaya E."/>
        </authorList>
    </citation>
    <scope>NUCLEOTIDE SEQUENCE</scope>
</reference>
<evidence type="ECO:0000256" key="1">
    <source>
        <dbReference type="SAM" id="Phobius"/>
    </source>
</evidence>